<dbReference type="InterPro" id="IPR007829">
    <property type="entry name" value="TM2"/>
</dbReference>
<evidence type="ECO:0000256" key="4">
    <source>
        <dbReference type="ARBA" id="ARBA00023136"/>
    </source>
</evidence>
<feature type="domain" description="TM2" evidence="7">
    <location>
        <begin position="153"/>
        <end position="195"/>
    </location>
</feature>
<feature type="compositionally biased region" description="Low complexity" evidence="5">
    <location>
        <begin position="86"/>
        <end position="96"/>
    </location>
</feature>
<evidence type="ECO:0000256" key="1">
    <source>
        <dbReference type="ARBA" id="ARBA00004141"/>
    </source>
</evidence>
<keyword evidence="2 6" id="KW-0812">Transmembrane</keyword>
<proteinExistence type="predicted"/>
<dbReference type="Proteomes" id="UP000239187">
    <property type="component" value="Chromosome"/>
</dbReference>
<evidence type="ECO:0000259" key="7">
    <source>
        <dbReference type="Pfam" id="PF05154"/>
    </source>
</evidence>
<keyword evidence="4 6" id="KW-0472">Membrane</keyword>
<name>A0A2L0UBL6_9MICC</name>
<dbReference type="GO" id="GO:0016020">
    <property type="term" value="C:membrane"/>
    <property type="evidence" value="ECO:0007669"/>
    <property type="project" value="UniProtKB-SubCell"/>
</dbReference>
<keyword evidence="3 6" id="KW-1133">Transmembrane helix</keyword>
<gene>
    <name evidence="8" type="ORF">CVO76_02490</name>
</gene>
<evidence type="ECO:0000256" key="2">
    <source>
        <dbReference type="ARBA" id="ARBA00022692"/>
    </source>
</evidence>
<feature type="transmembrane region" description="Helical" evidence="6">
    <location>
        <begin position="181"/>
        <end position="214"/>
    </location>
</feature>
<protein>
    <recommendedName>
        <fullName evidence="7">TM2 domain-containing protein</fullName>
    </recommendedName>
</protein>
<comment type="subcellular location">
    <subcellularLocation>
        <location evidence="1">Membrane</location>
        <topology evidence="1">Multi-pass membrane protein</topology>
    </subcellularLocation>
</comment>
<accession>A0A2L0UBL6</accession>
<evidence type="ECO:0000256" key="5">
    <source>
        <dbReference type="SAM" id="MobiDB-lite"/>
    </source>
</evidence>
<evidence type="ECO:0000256" key="6">
    <source>
        <dbReference type="SAM" id="Phobius"/>
    </source>
</evidence>
<feature type="region of interest" description="Disordered" evidence="5">
    <location>
        <begin position="1"/>
        <end position="134"/>
    </location>
</feature>
<organism evidence="8 9">
    <name type="scientific">Arthrobacter agilis</name>
    <dbReference type="NCBI Taxonomy" id="37921"/>
    <lineage>
        <taxon>Bacteria</taxon>
        <taxon>Bacillati</taxon>
        <taxon>Actinomycetota</taxon>
        <taxon>Actinomycetes</taxon>
        <taxon>Micrococcales</taxon>
        <taxon>Micrococcaceae</taxon>
        <taxon>Arthrobacter</taxon>
    </lineage>
</organism>
<reference evidence="8 9" key="1">
    <citation type="submission" date="2017-11" db="EMBL/GenBank/DDBJ databases">
        <title>Draft genome of Arthrobacter agilis strain UMCV2, a plant growth-promoting rhizobacterium and biocontrol capacity of phytopathogenic fungi.</title>
        <authorList>
            <person name="Martinez-Camara R."/>
            <person name="Santoyo G."/>
            <person name="Moreno-Hagelsieb G."/>
            <person name="Valencia-Cantero E."/>
        </authorList>
    </citation>
    <scope>NUCLEOTIDE SEQUENCE [LARGE SCALE GENOMIC DNA]</scope>
    <source>
        <strain evidence="8 9">UMCV2</strain>
    </source>
</reference>
<evidence type="ECO:0000313" key="9">
    <source>
        <dbReference type="Proteomes" id="UP000239187"/>
    </source>
</evidence>
<evidence type="ECO:0000256" key="3">
    <source>
        <dbReference type="ARBA" id="ARBA00022989"/>
    </source>
</evidence>
<dbReference type="Pfam" id="PF05154">
    <property type="entry name" value="TM2"/>
    <property type="match status" value="1"/>
</dbReference>
<feature type="compositionally biased region" description="Gly residues" evidence="5">
    <location>
        <begin position="101"/>
        <end position="110"/>
    </location>
</feature>
<dbReference type="AlphaFoldDB" id="A0A2L0UBL6"/>
<sequence>MGAHERTGGTVSTPASGPDSGKPDERGTPNPDGGGPLGADPAPHRVRDDAQPFPEGQAPFPQRPSGQDPYQPGTYAQGPSGPNQHAQDPYAQAPYPQAGPPSGGYGGPGPGQDPYASGGYGRPGPSQGPYAQGGYLQGGYGQGSYGQQPYGPQKSRVIAGVLGILLGSLGVHRFYLGYTTIGVVLVLMSTIGAVFTFGLSAIAAGIWGLVEGILILVGSGQFRRDAQGIPLKD</sequence>
<evidence type="ECO:0000313" key="8">
    <source>
        <dbReference type="EMBL" id="AUZ86631.1"/>
    </source>
</evidence>
<dbReference type="EMBL" id="CP024915">
    <property type="protein sequence ID" value="AUZ86631.1"/>
    <property type="molecule type" value="Genomic_DNA"/>
</dbReference>